<reference evidence="3 4" key="1">
    <citation type="submission" date="2016-07" db="EMBL/GenBank/DDBJ databases">
        <title>Pervasive Adenine N6-methylation of Active Genes in Fungi.</title>
        <authorList>
            <consortium name="DOE Joint Genome Institute"/>
            <person name="Mondo S.J."/>
            <person name="Dannebaum R.O."/>
            <person name="Kuo R.C."/>
            <person name="Labutti K."/>
            <person name="Haridas S."/>
            <person name="Kuo A."/>
            <person name="Salamov A."/>
            <person name="Ahrendt S.R."/>
            <person name="Lipzen A."/>
            <person name="Sullivan W."/>
            <person name="Andreopoulos W.B."/>
            <person name="Clum A."/>
            <person name="Lindquist E."/>
            <person name="Daum C."/>
            <person name="Ramamoorthy G.K."/>
            <person name="Gryganskyi A."/>
            <person name="Culley D."/>
            <person name="Magnuson J.K."/>
            <person name="James T.Y."/>
            <person name="O'Malley M.A."/>
            <person name="Stajich J.E."/>
            <person name="Spatafora J.W."/>
            <person name="Visel A."/>
            <person name="Grigoriev I.V."/>
        </authorList>
    </citation>
    <scope>NUCLEOTIDE SEQUENCE [LARGE SCALE GENOMIC DNA]</scope>
    <source>
        <strain evidence="3 4">NRRL 1336</strain>
    </source>
</reference>
<feature type="compositionally biased region" description="Basic residues" evidence="1">
    <location>
        <begin position="1"/>
        <end position="11"/>
    </location>
</feature>
<organism evidence="3 4">
    <name type="scientific">Absidia repens</name>
    <dbReference type="NCBI Taxonomy" id="90262"/>
    <lineage>
        <taxon>Eukaryota</taxon>
        <taxon>Fungi</taxon>
        <taxon>Fungi incertae sedis</taxon>
        <taxon>Mucoromycota</taxon>
        <taxon>Mucoromycotina</taxon>
        <taxon>Mucoromycetes</taxon>
        <taxon>Mucorales</taxon>
        <taxon>Cunninghamellaceae</taxon>
        <taxon>Absidia</taxon>
    </lineage>
</organism>
<sequence length="480" mass="55268">MTTRTNKKQRLMKSTTTANQLTKRTSHSNVIGHLGNKKDQKDSNHIRSNEYDYTENIEWNTNPRGSDIDLEHNQYGVHLKQNTVITTHYRELPTEIVIQIVDYISQPKDLKACTLVNKQFYAVANRLLWRSPRFNSKAFVKSFVDYLTNSQKQQQQDLPAVGRHIKTLFLQDRFWTDSSVLRLLPQVPNLEELSLLSCREHISRRPLQSLLRHCPHLTSLSILGRHWISESIIMALAQHYPQLRQLALVSVDEIPPNTLEILASCPLESLEFGFLRPNNLSNQHQLLVDLVRYHRHQLKHLVLLSSISMVDAFFTTRYNDHTVAEGDDNDNDNGNTSSNHSANITTPITHWPRLTKLRLQSCNNVDDSIFIAFIKSHPQLQDLDFMSLNITDTALDIMATSLPLLTQLTLTYCHRISGAGARRFIVNSSDCLSYVYLSDCVRIAEEDLPGRLRKTKRFTRDVNLLTASTIRRLRETHQDT</sequence>
<dbReference type="PANTHER" id="PTHR13318">
    <property type="entry name" value="PARTNER OF PAIRED, ISOFORM B-RELATED"/>
    <property type="match status" value="1"/>
</dbReference>
<dbReference type="InterPro" id="IPR006553">
    <property type="entry name" value="Leu-rich_rpt_Cys-con_subtyp"/>
</dbReference>
<feature type="domain" description="F-box" evidence="2">
    <location>
        <begin position="86"/>
        <end position="132"/>
    </location>
</feature>
<evidence type="ECO:0000313" key="4">
    <source>
        <dbReference type="Proteomes" id="UP000193560"/>
    </source>
</evidence>
<dbReference type="Pfam" id="PF12937">
    <property type="entry name" value="F-box-like"/>
    <property type="match status" value="1"/>
</dbReference>
<dbReference type="Proteomes" id="UP000193560">
    <property type="component" value="Unassembled WGS sequence"/>
</dbReference>
<evidence type="ECO:0000313" key="3">
    <source>
        <dbReference type="EMBL" id="ORZ11605.1"/>
    </source>
</evidence>
<protein>
    <recommendedName>
        <fullName evidence="2">F-box domain-containing protein</fullName>
    </recommendedName>
</protein>
<dbReference type="OrthoDB" id="550575at2759"/>
<dbReference type="Gene3D" id="3.80.10.10">
    <property type="entry name" value="Ribonuclease Inhibitor"/>
    <property type="match status" value="2"/>
</dbReference>
<accession>A0A1X2IA18</accession>
<dbReference type="PROSITE" id="PS50181">
    <property type="entry name" value="FBOX"/>
    <property type="match status" value="1"/>
</dbReference>
<proteinExistence type="predicted"/>
<dbReference type="Gene3D" id="1.20.1280.50">
    <property type="match status" value="1"/>
</dbReference>
<gene>
    <name evidence="3" type="ORF">BCR42DRAFT_469352</name>
</gene>
<comment type="caution">
    <text evidence="3">The sequence shown here is derived from an EMBL/GenBank/DDBJ whole genome shotgun (WGS) entry which is preliminary data.</text>
</comment>
<name>A0A1X2IA18_9FUNG</name>
<dbReference type="SMART" id="SM00367">
    <property type="entry name" value="LRR_CC"/>
    <property type="match status" value="6"/>
</dbReference>
<dbReference type="PANTHER" id="PTHR13318:SF190">
    <property type="entry name" value="PARTNER OF PAIRED, ISOFORM B"/>
    <property type="match status" value="1"/>
</dbReference>
<keyword evidence="4" id="KW-1185">Reference proteome</keyword>
<feature type="region of interest" description="Disordered" evidence="1">
    <location>
        <begin position="1"/>
        <end position="45"/>
    </location>
</feature>
<dbReference type="GO" id="GO:0019005">
    <property type="term" value="C:SCF ubiquitin ligase complex"/>
    <property type="evidence" value="ECO:0007669"/>
    <property type="project" value="TreeGrafter"/>
</dbReference>
<dbReference type="EMBL" id="MCGE01000021">
    <property type="protein sequence ID" value="ORZ11605.1"/>
    <property type="molecule type" value="Genomic_DNA"/>
</dbReference>
<dbReference type="InterPro" id="IPR032675">
    <property type="entry name" value="LRR_dom_sf"/>
</dbReference>
<dbReference type="GO" id="GO:0031146">
    <property type="term" value="P:SCF-dependent proteasomal ubiquitin-dependent protein catabolic process"/>
    <property type="evidence" value="ECO:0007669"/>
    <property type="project" value="TreeGrafter"/>
</dbReference>
<dbReference type="AlphaFoldDB" id="A0A1X2IA18"/>
<evidence type="ECO:0000256" key="1">
    <source>
        <dbReference type="SAM" id="MobiDB-lite"/>
    </source>
</evidence>
<feature type="compositionally biased region" description="Basic and acidic residues" evidence="1">
    <location>
        <begin position="36"/>
        <end position="45"/>
    </location>
</feature>
<dbReference type="STRING" id="90262.A0A1X2IA18"/>
<dbReference type="InterPro" id="IPR036047">
    <property type="entry name" value="F-box-like_dom_sf"/>
</dbReference>
<dbReference type="SUPFAM" id="SSF52047">
    <property type="entry name" value="RNI-like"/>
    <property type="match status" value="1"/>
</dbReference>
<evidence type="ECO:0000259" key="2">
    <source>
        <dbReference type="PROSITE" id="PS50181"/>
    </source>
</evidence>
<feature type="compositionally biased region" description="Polar residues" evidence="1">
    <location>
        <begin position="12"/>
        <end position="29"/>
    </location>
</feature>
<dbReference type="InterPro" id="IPR001810">
    <property type="entry name" value="F-box_dom"/>
</dbReference>
<dbReference type="SUPFAM" id="SSF81383">
    <property type="entry name" value="F-box domain"/>
    <property type="match status" value="1"/>
</dbReference>